<feature type="domain" description="C2H2-type" evidence="11">
    <location>
        <begin position="286"/>
        <end position="313"/>
    </location>
</feature>
<dbReference type="GO" id="GO:0000978">
    <property type="term" value="F:RNA polymerase II cis-regulatory region sequence-specific DNA binding"/>
    <property type="evidence" value="ECO:0007669"/>
    <property type="project" value="TreeGrafter"/>
</dbReference>
<keyword evidence="13" id="KW-1185">Reference proteome</keyword>
<keyword evidence="6" id="KW-0862">Zinc</keyword>
<dbReference type="InterPro" id="IPR036236">
    <property type="entry name" value="Znf_C2H2_sf"/>
</dbReference>
<evidence type="ECO:0000256" key="2">
    <source>
        <dbReference type="ARBA" id="ARBA00006991"/>
    </source>
</evidence>
<keyword evidence="5 9" id="KW-0863">Zinc-finger</keyword>
<feature type="domain" description="C2H2-type" evidence="11">
    <location>
        <begin position="314"/>
        <end position="343"/>
    </location>
</feature>
<feature type="domain" description="C2H2-type" evidence="11">
    <location>
        <begin position="258"/>
        <end position="285"/>
    </location>
</feature>
<evidence type="ECO:0000313" key="13">
    <source>
        <dbReference type="Proteomes" id="UP000095009"/>
    </source>
</evidence>
<comment type="similarity">
    <text evidence="2">Belongs to the krueppel C2H2-type zinc-finger protein family.</text>
</comment>
<name>A0A1E3PMF2_9ASCO</name>
<dbReference type="FunFam" id="3.30.160.60:FF:001465">
    <property type="entry name" value="Zinc finger protein 560"/>
    <property type="match status" value="1"/>
</dbReference>
<dbReference type="Proteomes" id="UP000095009">
    <property type="component" value="Unassembled WGS sequence"/>
</dbReference>
<dbReference type="SMART" id="SM00355">
    <property type="entry name" value="ZnF_C2H2"/>
    <property type="match status" value="4"/>
</dbReference>
<evidence type="ECO:0000256" key="1">
    <source>
        <dbReference type="ARBA" id="ARBA00004123"/>
    </source>
</evidence>
<dbReference type="GO" id="GO:0000981">
    <property type="term" value="F:DNA-binding transcription factor activity, RNA polymerase II-specific"/>
    <property type="evidence" value="ECO:0007669"/>
    <property type="project" value="TreeGrafter"/>
</dbReference>
<dbReference type="FunFam" id="3.30.160.60:FF:000446">
    <property type="entry name" value="Zinc finger protein"/>
    <property type="match status" value="1"/>
</dbReference>
<accession>A0A1E3PMF2</accession>
<keyword evidence="7" id="KW-0238">DNA-binding</keyword>
<gene>
    <name evidence="12" type="ORF">NADFUDRAFT_65173</name>
</gene>
<evidence type="ECO:0000256" key="6">
    <source>
        <dbReference type="ARBA" id="ARBA00022833"/>
    </source>
</evidence>
<reference evidence="12 13" key="1">
    <citation type="journal article" date="2016" name="Proc. Natl. Acad. Sci. U.S.A.">
        <title>Comparative genomics of biotechnologically important yeasts.</title>
        <authorList>
            <person name="Riley R."/>
            <person name="Haridas S."/>
            <person name="Wolfe K.H."/>
            <person name="Lopes M.R."/>
            <person name="Hittinger C.T."/>
            <person name="Goeker M."/>
            <person name="Salamov A.A."/>
            <person name="Wisecaver J.H."/>
            <person name="Long T.M."/>
            <person name="Calvey C.H."/>
            <person name="Aerts A.L."/>
            <person name="Barry K.W."/>
            <person name="Choi C."/>
            <person name="Clum A."/>
            <person name="Coughlan A.Y."/>
            <person name="Deshpande S."/>
            <person name="Douglass A.P."/>
            <person name="Hanson S.J."/>
            <person name="Klenk H.-P."/>
            <person name="LaButti K.M."/>
            <person name="Lapidus A."/>
            <person name="Lindquist E.A."/>
            <person name="Lipzen A.M."/>
            <person name="Meier-Kolthoff J.P."/>
            <person name="Ohm R.A."/>
            <person name="Otillar R.P."/>
            <person name="Pangilinan J.L."/>
            <person name="Peng Y."/>
            <person name="Rokas A."/>
            <person name="Rosa C.A."/>
            <person name="Scheuner C."/>
            <person name="Sibirny A.A."/>
            <person name="Slot J.C."/>
            <person name="Stielow J.B."/>
            <person name="Sun H."/>
            <person name="Kurtzman C.P."/>
            <person name="Blackwell M."/>
            <person name="Grigoriev I.V."/>
            <person name="Jeffries T.W."/>
        </authorList>
    </citation>
    <scope>NUCLEOTIDE SEQUENCE [LARGE SCALE GENOMIC DNA]</scope>
    <source>
        <strain evidence="12 13">DSM 6958</strain>
    </source>
</reference>
<keyword evidence="8" id="KW-0539">Nucleus</keyword>
<dbReference type="PROSITE" id="PS00028">
    <property type="entry name" value="ZINC_FINGER_C2H2_1"/>
    <property type="match status" value="4"/>
</dbReference>
<dbReference type="GO" id="GO:0005634">
    <property type="term" value="C:nucleus"/>
    <property type="evidence" value="ECO:0007669"/>
    <property type="project" value="UniProtKB-SubCell"/>
</dbReference>
<dbReference type="FunFam" id="3.30.160.60:FF:000512">
    <property type="entry name" value="zinc finger protein 197 isoform X1"/>
    <property type="match status" value="1"/>
</dbReference>
<protein>
    <recommendedName>
        <fullName evidence="11">C2H2-type domain-containing protein</fullName>
    </recommendedName>
</protein>
<dbReference type="FunFam" id="3.30.160.60:FF:001530">
    <property type="entry name" value="Zinc finger protein 268"/>
    <property type="match status" value="1"/>
</dbReference>
<keyword evidence="4" id="KW-0677">Repeat</keyword>
<feature type="region of interest" description="Disordered" evidence="10">
    <location>
        <begin position="18"/>
        <end position="49"/>
    </location>
</feature>
<evidence type="ECO:0000256" key="5">
    <source>
        <dbReference type="ARBA" id="ARBA00022771"/>
    </source>
</evidence>
<dbReference type="InterPro" id="IPR013087">
    <property type="entry name" value="Znf_C2H2_type"/>
</dbReference>
<proteinExistence type="inferred from homology"/>
<dbReference type="GO" id="GO:0000122">
    <property type="term" value="P:negative regulation of transcription by RNA polymerase II"/>
    <property type="evidence" value="ECO:0007669"/>
    <property type="project" value="UniProtKB-ARBA"/>
</dbReference>
<dbReference type="EMBL" id="KV454408">
    <property type="protein sequence ID" value="ODQ66626.1"/>
    <property type="molecule type" value="Genomic_DNA"/>
</dbReference>
<organism evidence="12 13">
    <name type="scientific">Nadsonia fulvescens var. elongata DSM 6958</name>
    <dbReference type="NCBI Taxonomy" id="857566"/>
    <lineage>
        <taxon>Eukaryota</taxon>
        <taxon>Fungi</taxon>
        <taxon>Dikarya</taxon>
        <taxon>Ascomycota</taxon>
        <taxon>Saccharomycotina</taxon>
        <taxon>Dipodascomycetes</taxon>
        <taxon>Dipodascales</taxon>
        <taxon>Dipodascales incertae sedis</taxon>
        <taxon>Nadsonia</taxon>
    </lineage>
</organism>
<comment type="subcellular location">
    <subcellularLocation>
        <location evidence="1">Nucleus</location>
    </subcellularLocation>
</comment>
<feature type="domain" description="C2H2-type" evidence="11">
    <location>
        <begin position="230"/>
        <end position="257"/>
    </location>
</feature>
<dbReference type="SUPFAM" id="SSF57667">
    <property type="entry name" value="beta-beta-alpha zinc fingers"/>
    <property type="match status" value="3"/>
</dbReference>
<evidence type="ECO:0000256" key="4">
    <source>
        <dbReference type="ARBA" id="ARBA00022737"/>
    </source>
</evidence>
<dbReference type="Gene3D" id="3.30.160.60">
    <property type="entry name" value="Classic Zinc Finger"/>
    <property type="match status" value="4"/>
</dbReference>
<dbReference type="GO" id="GO:0008270">
    <property type="term" value="F:zinc ion binding"/>
    <property type="evidence" value="ECO:0007669"/>
    <property type="project" value="UniProtKB-KW"/>
</dbReference>
<evidence type="ECO:0000256" key="7">
    <source>
        <dbReference type="ARBA" id="ARBA00023125"/>
    </source>
</evidence>
<evidence type="ECO:0000256" key="8">
    <source>
        <dbReference type="ARBA" id="ARBA00023242"/>
    </source>
</evidence>
<dbReference type="PROSITE" id="PS50157">
    <property type="entry name" value="ZINC_FINGER_C2H2_2"/>
    <property type="match status" value="4"/>
</dbReference>
<keyword evidence="3" id="KW-0479">Metal-binding</keyword>
<sequence>MNLINILNQETIYQKNESTSIDADAKKDSPYRKPPASPILSIELPNQASSPPSEIPIVSFNRIPISMLVTQTKEELKRVTSTNKHNLLGHENLNHGKQSGYFQFLSHSTVEGLQLPLLKEIKPIRNQYGVASSAGDFLGESPKFTISPDSTIFANCSLTTIEPITTPGHPNSRVPFLPSSTAGSNYKKSNITYSPTSTDDCSVPITHHLTKIPSNQESSSSRIVSPQKNFSCSACSKSFSRKSDLIRHERIHSGQKANKCSICQKEFIQRPALTVHMRTHTGEKPHKCQYCDKAFSDSSSLARHRRLHTDRKRYCCEFKNCEKSFTRKTTLKNHMKTHEGQTFLYNIVQTPGSESTDHTNSPII</sequence>
<dbReference type="STRING" id="857566.A0A1E3PMF2"/>
<dbReference type="PANTHER" id="PTHR23235">
    <property type="entry name" value="KRUEPPEL-LIKE TRANSCRIPTION FACTOR"/>
    <property type="match status" value="1"/>
</dbReference>
<dbReference type="AlphaFoldDB" id="A0A1E3PMF2"/>
<dbReference type="PANTHER" id="PTHR23235:SF120">
    <property type="entry name" value="KRUPPEL-LIKE FACTOR 15"/>
    <property type="match status" value="1"/>
</dbReference>
<evidence type="ECO:0000256" key="3">
    <source>
        <dbReference type="ARBA" id="ARBA00022723"/>
    </source>
</evidence>
<evidence type="ECO:0000259" key="11">
    <source>
        <dbReference type="PROSITE" id="PS50157"/>
    </source>
</evidence>
<evidence type="ECO:0000313" key="12">
    <source>
        <dbReference type="EMBL" id="ODQ66626.1"/>
    </source>
</evidence>
<evidence type="ECO:0000256" key="9">
    <source>
        <dbReference type="PROSITE-ProRule" id="PRU00042"/>
    </source>
</evidence>
<dbReference type="Pfam" id="PF00096">
    <property type="entry name" value="zf-C2H2"/>
    <property type="match status" value="4"/>
</dbReference>
<evidence type="ECO:0000256" key="10">
    <source>
        <dbReference type="SAM" id="MobiDB-lite"/>
    </source>
</evidence>
<dbReference type="OrthoDB" id="3437960at2759"/>